<gene>
    <name evidence="7" type="ORF">ASIM_LOCUS17167</name>
</gene>
<feature type="transmembrane region" description="Helical" evidence="6">
    <location>
        <begin position="49"/>
        <end position="69"/>
    </location>
</feature>
<comment type="subcellular location">
    <subcellularLocation>
        <location evidence="1">Membrane</location>
        <topology evidence="1">Multi-pass membrane protein</topology>
    </subcellularLocation>
</comment>
<evidence type="ECO:0000256" key="1">
    <source>
        <dbReference type="ARBA" id="ARBA00004141"/>
    </source>
</evidence>
<dbReference type="OrthoDB" id="5970161at2759"/>
<name>A0A0M3K9W7_ANISI</name>
<evidence type="ECO:0000256" key="4">
    <source>
        <dbReference type="ARBA" id="ARBA00022989"/>
    </source>
</evidence>
<feature type="transmembrane region" description="Helical" evidence="6">
    <location>
        <begin position="242"/>
        <end position="275"/>
    </location>
</feature>
<evidence type="ECO:0000256" key="2">
    <source>
        <dbReference type="ARBA" id="ARBA00009773"/>
    </source>
</evidence>
<sequence length="279" mass="30621">MSSPRTDLASQLTSTSDQKIAFQFAFYNALVFVLTSICLAGVYAVYRIFYMFLTPIMWAVLVGTILFPLKRRITSAIGGWLTKLDNEDTPLVIGLIRLPFDTVNSLSDLLLDYATRECNYGFYVKILPLIILYFAAYAGWIYVQDKDTINKKLARVLSLPIWIYALAFVANFFGPLRSVVFAGASAALGLIAAGIISADEETESQESSGIQQKEAVTAQLKSDEANPSDTAGRIDKALTGDFYIQAIFGLCVLLFATHHDIVIILVTVLLAYALIGNLG</sequence>
<dbReference type="PANTHER" id="PTHR21716">
    <property type="entry name" value="TRANSMEMBRANE PROTEIN"/>
    <property type="match status" value="1"/>
</dbReference>
<comment type="similarity">
    <text evidence="2">Belongs to the autoinducer-2 exporter (AI-2E) (TC 2.A.86) family.</text>
</comment>
<keyword evidence="4 6" id="KW-1133">Transmembrane helix</keyword>
<feature type="transmembrane region" description="Helical" evidence="6">
    <location>
        <begin position="120"/>
        <end position="141"/>
    </location>
</feature>
<dbReference type="EMBL" id="UYRR01033814">
    <property type="protein sequence ID" value="VDK59668.1"/>
    <property type="molecule type" value="Genomic_DNA"/>
</dbReference>
<evidence type="ECO:0000256" key="5">
    <source>
        <dbReference type="ARBA" id="ARBA00023136"/>
    </source>
</evidence>
<evidence type="ECO:0000313" key="9">
    <source>
        <dbReference type="WBParaSite" id="ASIM_0001776201-mRNA-1"/>
    </source>
</evidence>
<proteinExistence type="inferred from homology"/>
<dbReference type="Proteomes" id="UP000267096">
    <property type="component" value="Unassembled WGS sequence"/>
</dbReference>
<feature type="transmembrane region" description="Helical" evidence="6">
    <location>
        <begin position="153"/>
        <end position="173"/>
    </location>
</feature>
<accession>A0A0M3K9W7</accession>
<evidence type="ECO:0000256" key="6">
    <source>
        <dbReference type="SAM" id="Phobius"/>
    </source>
</evidence>
<evidence type="ECO:0000313" key="8">
    <source>
        <dbReference type="Proteomes" id="UP000267096"/>
    </source>
</evidence>
<keyword evidence="8" id="KW-1185">Reference proteome</keyword>
<reference evidence="7 8" key="2">
    <citation type="submission" date="2018-11" db="EMBL/GenBank/DDBJ databases">
        <authorList>
            <consortium name="Pathogen Informatics"/>
        </authorList>
    </citation>
    <scope>NUCLEOTIDE SEQUENCE [LARGE SCALE GENOMIC DNA]</scope>
</reference>
<feature type="transmembrane region" description="Helical" evidence="6">
    <location>
        <begin position="20"/>
        <end position="42"/>
    </location>
</feature>
<keyword evidence="5 6" id="KW-0472">Membrane</keyword>
<dbReference type="WBParaSite" id="ASIM_0001776201-mRNA-1">
    <property type="protein sequence ID" value="ASIM_0001776201-mRNA-1"/>
    <property type="gene ID" value="ASIM_0001776201"/>
</dbReference>
<dbReference type="PANTHER" id="PTHR21716:SF4">
    <property type="entry name" value="TRANSMEMBRANE PROTEIN 245"/>
    <property type="match status" value="1"/>
</dbReference>
<dbReference type="AlphaFoldDB" id="A0A0M3K9W7"/>
<dbReference type="InterPro" id="IPR002549">
    <property type="entry name" value="AI-2E-like"/>
</dbReference>
<organism evidence="9">
    <name type="scientific">Anisakis simplex</name>
    <name type="common">Herring worm</name>
    <dbReference type="NCBI Taxonomy" id="6269"/>
    <lineage>
        <taxon>Eukaryota</taxon>
        <taxon>Metazoa</taxon>
        <taxon>Ecdysozoa</taxon>
        <taxon>Nematoda</taxon>
        <taxon>Chromadorea</taxon>
        <taxon>Rhabditida</taxon>
        <taxon>Spirurina</taxon>
        <taxon>Ascaridomorpha</taxon>
        <taxon>Ascaridoidea</taxon>
        <taxon>Anisakidae</taxon>
        <taxon>Anisakis</taxon>
        <taxon>Anisakis simplex complex</taxon>
    </lineage>
</organism>
<evidence type="ECO:0000256" key="3">
    <source>
        <dbReference type="ARBA" id="ARBA00022692"/>
    </source>
</evidence>
<keyword evidence="3 6" id="KW-0812">Transmembrane</keyword>
<evidence type="ECO:0000313" key="7">
    <source>
        <dbReference type="EMBL" id="VDK59668.1"/>
    </source>
</evidence>
<feature type="transmembrane region" description="Helical" evidence="6">
    <location>
        <begin position="179"/>
        <end position="198"/>
    </location>
</feature>
<protein>
    <submittedName>
        <fullName evidence="9">Transmembrane protein 245 (inferred by orthology to a human protein)</fullName>
    </submittedName>
</protein>
<reference evidence="9" key="1">
    <citation type="submission" date="2017-02" db="UniProtKB">
        <authorList>
            <consortium name="WormBaseParasite"/>
        </authorList>
    </citation>
    <scope>IDENTIFICATION</scope>
</reference>
<dbReference type="GO" id="GO:0016020">
    <property type="term" value="C:membrane"/>
    <property type="evidence" value="ECO:0007669"/>
    <property type="project" value="UniProtKB-SubCell"/>
</dbReference>